<gene>
    <name evidence="15" type="ORF">C7959_10368</name>
</gene>
<dbReference type="EC" id="1.15.1.2" evidence="3"/>
<evidence type="ECO:0000256" key="2">
    <source>
        <dbReference type="ARBA" id="ARBA00005941"/>
    </source>
</evidence>
<dbReference type="PANTHER" id="PTHR36541:SF1">
    <property type="entry name" value="SUPEROXIDE REDUCTASE-RELATED"/>
    <property type="match status" value="1"/>
</dbReference>
<evidence type="ECO:0000256" key="5">
    <source>
        <dbReference type="ARBA" id="ARBA00022448"/>
    </source>
</evidence>
<comment type="cofactor">
    <cofactor evidence="12">
        <name>Fe(3+)</name>
        <dbReference type="ChEBI" id="CHEBI:29034"/>
    </cofactor>
    <text evidence="12">Binds 1 Fe(3+) ion per subunit. The iron ion 1 is coordinated via 4 cysteine residues.</text>
</comment>
<keyword evidence="6 12" id="KW-0479">Metal-binding</keyword>
<evidence type="ECO:0000259" key="14">
    <source>
        <dbReference type="Pfam" id="PF06397"/>
    </source>
</evidence>
<feature type="binding site" evidence="12">
    <location>
        <position position="119"/>
    </location>
    <ligand>
        <name>Fe cation</name>
        <dbReference type="ChEBI" id="CHEBI:24875"/>
        <label>2</label>
        <note>catalytic</note>
    </ligand>
</feature>
<proteinExistence type="inferred from homology"/>
<evidence type="ECO:0000256" key="10">
    <source>
        <dbReference type="ARBA" id="ARBA00031398"/>
    </source>
</evidence>
<sequence>MEVRNIYKCNHCGNVVELLQSGGVAIVCCGEEMEELEAQTADYSTEKHVPVVEEIDGGVKVTVGSTLHPMAEDHLIKFIEVLTENKVLRAELEADQDPIAEFNVAKEDIIEVREFCNIHGLWKE</sequence>
<accession>A0A4R8H6L3</accession>
<dbReference type="InterPro" id="IPR004793">
    <property type="entry name" value="Desulfoferrodoxin_rbo"/>
</dbReference>
<dbReference type="NCBIfam" id="TIGR00319">
    <property type="entry name" value="desulf_FeS4"/>
    <property type="match status" value="1"/>
</dbReference>
<evidence type="ECO:0000256" key="12">
    <source>
        <dbReference type="PIRSR" id="PIRSR604793-1"/>
    </source>
</evidence>
<feature type="binding site" evidence="12">
    <location>
        <position position="29"/>
    </location>
    <ligand>
        <name>Fe cation</name>
        <dbReference type="ChEBI" id="CHEBI:24875"/>
        <label>1</label>
    </ligand>
</feature>
<dbReference type="NCBIfam" id="TIGR00332">
    <property type="entry name" value="neela_ferrous"/>
    <property type="match status" value="1"/>
</dbReference>
<keyword evidence="7" id="KW-0249">Electron transport</keyword>
<dbReference type="GO" id="GO:0019430">
    <property type="term" value="P:removal of superoxide radicals"/>
    <property type="evidence" value="ECO:0007669"/>
    <property type="project" value="InterPro"/>
</dbReference>
<evidence type="ECO:0000256" key="6">
    <source>
        <dbReference type="ARBA" id="ARBA00022723"/>
    </source>
</evidence>
<dbReference type="InterPro" id="IPR051233">
    <property type="entry name" value="Desulfoferrodoxin_SOR"/>
</dbReference>
<comment type="cofactor">
    <cofactor evidence="12">
        <name>Fe(2+)</name>
        <dbReference type="ChEBI" id="CHEBI:29033"/>
    </cofactor>
    <text evidence="12">Binds 1 Fe(2+) ion per subunit. The iron ion 2 is coordinated via four histidines and one cysteine residue.</text>
</comment>
<dbReference type="Pfam" id="PF06397">
    <property type="entry name" value="Desulfoferrod_N"/>
    <property type="match status" value="1"/>
</dbReference>
<organism evidence="15 16">
    <name type="scientific">Orenia marismortui</name>
    <dbReference type="NCBI Taxonomy" id="46469"/>
    <lineage>
        <taxon>Bacteria</taxon>
        <taxon>Bacillati</taxon>
        <taxon>Bacillota</taxon>
        <taxon>Clostridia</taxon>
        <taxon>Halanaerobiales</taxon>
        <taxon>Halobacteroidaceae</taxon>
        <taxon>Orenia</taxon>
    </lineage>
</organism>
<reference evidence="15 16" key="1">
    <citation type="submission" date="2019-03" db="EMBL/GenBank/DDBJ databases">
        <title>Subsurface microbial communities from deep shales in Ohio and West Virginia, USA.</title>
        <authorList>
            <person name="Wrighton K."/>
        </authorList>
    </citation>
    <scope>NUCLEOTIDE SEQUENCE [LARGE SCALE GENOMIC DNA]</scope>
    <source>
        <strain evidence="15 16">MSL 6dP</strain>
    </source>
</reference>
<dbReference type="AlphaFoldDB" id="A0A4R8H6L3"/>
<evidence type="ECO:0000256" key="11">
    <source>
        <dbReference type="ARBA" id="ARBA00047448"/>
    </source>
</evidence>
<dbReference type="InterPro" id="IPR004462">
    <property type="entry name" value="Desulfoferrodoxin_N"/>
</dbReference>
<dbReference type="SUPFAM" id="SSF49367">
    <property type="entry name" value="Superoxide reductase-like"/>
    <property type="match status" value="1"/>
</dbReference>
<dbReference type="STRING" id="926561.GCA_000379025_01746"/>
<evidence type="ECO:0000256" key="7">
    <source>
        <dbReference type="ARBA" id="ARBA00022982"/>
    </source>
</evidence>
<protein>
    <recommendedName>
        <fullName evidence="4">Desulfoferrodoxin</fullName>
        <ecNumber evidence="3">1.15.1.2</ecNumber>
    </recommendedName>
    <alternativeName>
        <fullName evidence="10">Superoxide reductase</fullName>
    </alternativeName>
</protein>
<evidence type="ECO:0000313" key="15">
    <source>
        <dbReference type="EMBL" id="TDX53216.1"/>
    </source>
</evidence>
<feature type="domain" description="Desulfoferrodoxin ferrous iron-binding" evidence="13">
    <location>
        <begin position="41"/>
        <end position="123"/>
    </location>
</feature>
<feature type="binding site" evidence="12">
    <location>
        <position position="48"/>
    </location>
    <ligand>
        <name>Fe cation</name>
        <dbReference type="ChEBI" id="CHEBI:24875"/>
        <label>1</label>
    </ligand>
</feature>
<evidence type="ECO:0000313" key="16">
    <source>
        <dbReference type="Proteomes" id="UP000295832"/>
    </source>
</evidence>
<evidence type="ECO:0000256" key="4">
    <source>
        <dbReference type="ARBA" id="ARBA00014839"/>
    </source>
</evidence>
<evidence type="ECO:0000259" key="13">
    <source>
        <dbReference type="Pfam" id="PF01880"/>
    </source>
</evidence>
<comment type="catalytic activity">
    <reaction evidence="11">
        <text>reduced [rubredoxin] + superoxide + 2 H(+) = oxidized [rubredoxin] + H2O2</text>
        <dbReference type="Rhea" id="RHEA:21324"/>
        <dbReference type="Rhea" id="RHEA-COMP:10302"/>
        <dbReference type="Rhea" id="RHEA-COMP:10303"/>
        <dbReference type="ChEBI" id="CHEBI:15378"/>
        <dbReference type="ChEBI" id="CHEBI:16240"/>
        <dbReference type="ChEBI" id="CHEBI:18421"/>
        <dbReference type="ChEBI" id="CHEBI:29033"/>
        <dbReference type="ChEBI" id="CHEBI:29034"/>
        <dbReference type="EC" id="1.15.1.2"/>
    </reaction>
</comment>
<dbReference type="CDD" id="cd00974">
    <property type="entry name" value="DSRD"/>
    <property type="match status" value="1"/>
</dbReference>
<feature type="binding site" evidence="12">
    <location>
        <position position="12"/>
    </location>
    <ligand>
        <name>Fe cation</name>
        <dbReference type="ChEBI" id="CHEBI:24875"/>
        <label>1</label>
    </ligand>
</feature>
<dbReference type="Proteomes" id="UP000295832">
    <property type="component" value="Unassembled WGS sequence"/>
</dbReference>
<keyword evidence="16" id="KW-1185">Reference proteome</keyword>
<comment type="similarity">
    <text evidence="2">Belongs to the desulfoferrodoxin family.</text>
</comment>
<feature type="binding site" evidence="12">
    <location>
        <position position="74"/>
    </location>
    <ligand>
        <name>Fe cation</name>
        <dbReference type="ChEBI" id="CHEBI:24875"/>
        <label>1</label>
    </ligand>
</feature>
<name>A0A4R8H6L3_9FIRM</name>
<feature type="binding site" evidence="12">
    <location>
        <position position="116"/>
    </location>
    <ligand>
        <name>Fe cation</name>
        <dbReference type="ChEBI" id="CHEBI:24875"/>
        <label>2</label>
        <note>catalytic</note>
    </ligand>
</feature>
<comment type="function">
    <text evidence="9">Catalyzes the one-electron reduction of superoxide anion radical to hydrogen peroxide at a nonheme ferrous iron center. Plays a fundamental role in case of oxidative stress via its superoxide detoxification activity.</text>
</comment>
<dbReference type="PANTHER" id="PTHR36541">
    <property type="entry name" value="SUPEROXIDE REDUCTASE-RELATED"/>
    <property type="match status" value="1"/>
</dbReference>
<dbReference type="Gene3D" id="2.60.40.730">
    <property type="entry name" value="SOR catalytic domain"/>
    <property type="match status" value="1"/>
</dbReference>
<comment type="cofactor">
    <cofactor evidence="1">
        <name>Cu(2+)</name>
        <dbReference type="ChEBI" id="CHEBI:29036"/>
    </cofactor>
</comment>
<dbReference type="GO" id="GO:0050605">
    <property type="term" value="F:superoxide reductase activity"/>
    <property type="evidence" value="ECO:0007669"/>
    <property type="project" value="UniProtKB-EC"/>
</dbReference>
<evidence type="ECO:0000256" key="1">
    <source>
        <dbReference type="ARBA" id="ARBA00001973"/>
    </source>
</evidence>
<comment type="caution">
    <text evidence="15">The sequence shown here is derived from an EMBL/GenBank/DDBJ whole genome shotgun (WGS) entry which is preliminary data.</text>
</comment>
<dbReference type="GO" id="GO:0005506">
    <property type="term" value="F:iron ion binding"/>
    <property type="evidence" value="ECO:0007669"/>
    <property type="project" value="InterPro"/>
</dbReference>
<dbReference type="RefSeq" id="WP_134114845.1">
    <property type="nucleotide sequence ID" value="NZ_SOEG01000003.1"/>
</dbReference>
<feature type="binding site" evidence="12">
    <location>
        <position position="68"/>
    </location>
    <ligand>
        <name>Fe cation</name>
        <dbReference type="ChEBI" id="CHEBI:24875"/>
        <label>1</label>
    </ligand>
</feature>
<dbReference type="Pfam" id="PF01880">
    <property type="entry name" value="Desulfoferrodox"/>
    <property type="match status" value="1"/>
</dbReference>
<keyword evidence="8 12" id="KW-0408">Iron</keyword>
<evidence type="ECO:0000256" key="8">
    <source>
        <dbReference type="ARBA" id="ARBA00023004"/>
    </source>
</evidence>
<feature type="domain" description="Desulfoferrodoxin N-terminal" evidence="14">
    <location>
        <begin position="2"/>
        <end position="35"/>
    </location>
</feature>
<evidence type="ECO:0000256" key="3">
    <source>
        <dbReference type="ARBA" id="ARBA00012679"/>
    </source>
</evidence>
<dbReference type="NCBIfam" id="TIGR00320">
    <property type="entry name" value="dfx_rbo"/>
    <property type="match status" value="1"/>
</dbReference>
<dbReference type="SUPFAM" id="SSF57802">
    <property type="entry name" value="Rubredoxin-like"/>
    <property type="match status" value="1"/>
</dbReference>
<dbReference type="InterPro" id="IPR036073">
    <property type="entry name" value="Desulfoferrodoxin_Fe-bd_dom_sf"/>
</dbReference>
<feature type="binding site" evidence="12">
    <location>
        <position position="9"/>
    </location>
    <ligand>
        <name>Fe cation</name>
        <dbReference type="ChEBI" id="CHEBI:24875"/>
        <label>1</label>
    </ligand>
</feature>
<dbReference type="InterPro" id="IPR002742">
    <property type="entry name" value="Desulfoferrodoxin_Fe-bd_dom"/>
</dbReference>
<evidence type="ECO:0000256" key="9">
    <source>
        <dbReference type="ARBA" id="ARBA00024690"/>
    </source>
</evidence>
<feature type="binding site" evidence="12">
    <location>
        <position position="28"/>
    </location>
    <ligand>
        <name>Fe cation</name>
        <dbReference type="ChEBI" id="CHEBI:24875"/>
        <label>1</label>
    </ligand>
</feature>
<keyword evidence="5" id="KW-0813">Transport</keyword>
<dbReference type="EMBL" id="SOEG01000003">
    <property type="protein sequence ID" value="TDX53216.1"/>
    <property type="molecule type" value="Genomic_DNA"/>
</dbReference>